<gene>
    <name evidence="2" type="ORF">M3202_10530</name>
</gene>
<organism evidence="2 3">
    <name type="scientific">Halalkalibacter oceani</name>
    <dbReference type="NCBI Taxonomy" id="1653776"/>
    <lineage>
        <taxon>Bacteria</taxon>
        <taxon>Bacillati</taxon>
        <taxon>Bacillota</taxon>
        <taxon>Bacilli</taxon>
        <taxon>Bacillales</taxon>
        <taxon>Bacillaceae</taxon>
        <taxon>Halalkalibacter</taxon>
    </lineage>
</organism>
<feature type="transmembrane region" description="Helical" evidence="1">
    <location>
        <begin position="32"/>
        <end position="51"/>
    </location>
</feature>
<feature type="transmembrane region" description="Helical" evidence="1">
    <location>
        <begin position="7"/>
        <end position="26"/>
    </location>
</feature>
<keyword evidence="1" id="KW-1133">Transmembrane helix</keyword>
<keyword evidence="3" id="KW-1185">Reference proteome</keyword>
<sequence length="104" mass="11298">MFKRFGVVASLVLIGLSLFLLVSGLRHDDGSFVRNVVLFLLLPGFGGLYGTIKGNGNLMLAAFLLSLPLCLYILLVGNGAIFKLFFLPPVLYLISLILKRGKKA</sequence>
<evidence type="ECO:0000313" key="3">
    <source>
        <dbReference type="Proteomes" id="UP001139179"/>
    </source>
</evidence>
<reference evidence="2" key="1">
    <citation type="submission" date="2022-05" db="EMBL/GenBank/DDBJ databases">
        <title>Comparative Genomics of Spacecraft Associated Microbes.</title>
        <authorList>
            <person name="Tran M.T."/>
            <person name="Wright A."/>
            <person name="Seuylemezian A."/>
            <person name="Eisen J."/>
            <person name="Coil D."/>
        </authorList>
    </citation>
    <scope>NUCLEOTIDE SEQUENCE</scope>
    <source>
        <strain evidence="2">214.1.1</strain>
    </source>
</reference>
<dbReference type="Proteomes" id="UP001139179">
    <property type="component" value="Unassembled WGS sequence"/>
</dbReference>
<evidence type="ECO:0000313" key="2">
    <source>
        <dbReference type="EMBL" id="MCM3714524.1"/>
    </source>
</evidence>
<comment type="caution">
    <text evidence="2">The sequence shown here is derived from an EMBL/GenBank/DDBJ whole genome shotgun (WGS) entry which is preliminary data.</text>
</comment>
<evidence type="ECO:0000256" key="1">
    <source>
        <dbReference type="SAM" id="Phobius"/>
    </source>
</evidence>
<dbReference type="AlphaFoldDB" id="A0A9X2DPH1"/>
<protein>
    <submittedName>
        <fullName evidence="2">Uncharacterized protein</fullName>
    </submittedName>
</protein>
<proteinExistence type="predicted"/>
<keyword evidence="1" id="KW-0472">Membrane</keyword>
<dbReference type="RefSeq" id="WP_251193253.1">
    <property type="nucleotide sequence ID" value="NZ_JAMBOL010000008.1"/>
</dbReference>
<accession>A0A9X2DPH1</accession>
<keyword evidence="1" id="KW-0812">Transmembrane</keyword>
<name>A0A9X2DPH1_9BACI</name>
<feature type="transmembrane region" description="Helical" evidence="1">
    <location>
        <begin position="81"/>
        <end position="98"/>
    </location>
</feature>
<dbReference type="EMBL" id="JAMBOL010000008">
    <property type="protein sequence ID" value="MCM3714524.1"/>
    <property type="molecule type" value="Genomic_DNA"/>
</dbReference>